<dbReference type="Proteomes" id="UP000068026">
    <property type="component" value="Chromosome"/>
</dbReference>
<evidence type="ECO:0000313" key="5">
    <source>
        <dbReference type="Proteomes" id="UP000068026"/>
    </source>
</evidence>
<feature type="compositionally biased region" description="Basic and acidic residues" evidence="1">
    <location>
        <begin position="12"/>
        <end position="23"/>
    </location>
</feature>
<organism evidence="4 6">
    <name type="scientific">Anaerotignum propionicum DSM 1682</name>
    <dbReference type="NCBI Taxonomy" id="991789"/>
    <lineage>
        <taxon>Bacteria</taxon>
        <taxon>Bacillati</taxon>
        <taxon>Bacillota</taxon>
        <taxon>Clostridia</taxon>
        <taxon>Lachnospirales</taxon>
        <taxon>Anaerotignaceae</taxon>
        <taxon>Anaerotignum</taxon>
    </lineage>
</organism>
<keyword evidence="2" id="KW-1133">Transmembrane helix</keyword>
<evidence type="ECO:0000256" key="1">
    <source>
        <dbReference type="SAM" id="MobiDB-lite"/>
    </source>
</evidence>
<sequence length="108" mass="12829">MYNLQNDPVHINADRRRNESRMKREQKKTRKARALKAVATIKILSLWLFCFVAIIAFIIFIESLLQYRIILKWILIFTFTCVLIRQIDEATQKIKKSPRNGNSKRGHK</sequence>
<dbReference type="EMBL" id="FQUA01000010">
    <property type="protein sequence ID" value="SHE90272.1"/>
    <property type="molecule type" value="Genomic_DNA"/>
</dbReference>
<proteinExistence type="predicted"/>
<dbReference type="RefSeq" id="WP_066048716.1">
    <property type="nucleotide sequence ID" value="NZ_CP014223.1"/>
</dbReference>
<keyword evidence="2" id="KW-0472">Membrane</keyword>
<evidence type="ECO:0000313" key="6">
    <source>
        <dbReference type="Proteomes" id="UP000184204"/>
    </source>
</evidence>
<evidence type="ECO:0000313" key="3">
    <source>
        <dbReference type="EMBL" id="AMJ40679.1"/>
    </source>
</evidence>
<dbReference type="KEGG" id="cpro:CPRO_10840"/>
<gene>
    <name evidence="3" type="ORF">CPRO_10840</name>
    <name evidence="4" type="ORF">SAMN02745151_02145</name>
</gene>
<feature type="region of interest" description="Disordered" evidence="1">
    <location>
        <begin position="1"/>
        <end position="28"/>
    </location>
</feature>
<dbReference type="AlphaFoldDB" id="A0A0X1U6X1"/>
<feature type="transmembrane region" description="Helical" evidence="2">
    <location>
        <begin position="67"/>
        <end position="87"/>
    </location>
</feature>
<evidence type="ECO:0000256" key="2">
    <source>
        <dbReference type="SAM" id="Phobius"/>
    </source>
</evidence>
<reference evidence="4" key="4">
    <citation type="submission" date="2016-11" db="EMBL/GenBank/DDBJ databases">
        <authorList>
            <person name="Varghese N."/>
            <person name="Submissions S."/>
        </authorList>
    </citation>
    <scope>NUCLEOTIDE SEQUENCE</scope>
    <source>
        <strain evidence="4">DSM 1682</strain>
    </source>
</reference>
<evidence type="ECO:0000313" key="4">
    <source>
        <dbReference type="EMBL" id="SHE90272.1"/>
    </source>
</evidence>
<dbReference type="Proteomes" id="UP000184204">
    <property type="component" value="Unassembled WGS sequence"/>
</dbReference>
<protein>
    <submittedName>
        <fullName evidence="4">Uncharacterized protein</fullName>
    </submittedName>
</protein>
<name>A0A0X1U6X1_ANAPI</name>
<keyword evidence="2" id="KW-0812">Transmembrane</keyword>
<reference evidence="6" key="3">
    <citation type="submission" date="2016-11" db="EMBL/GenBank/DDBJ databases">
        <authorList>
            <person name="Jaros S."/>
            <person name="Januszkiewicz K."/>
            <person name="Wedrychowicz H."/>
        </authorList>
    </citation>
    <scope>NUCLEOTIDE SEQUENCE [LARGE SCALE GENOMIC DNA]</scope>
    <source>
        <strain evidence="6">DSM 1682</strain>
    </source>
</reference>
<keyword evidence="5" id="KW-1185">Reference proteome</keyword>
<reference evidence="5" key="2">
    <citation type="submission" date="2016-01" db="EMBL/GenBank/DDBJ databases">
        <authorList>
            <person name="Poehlein A."/>
            <person name="Schlien K."/>
            <person name="Gottschalk G."/>
            <person name="Buckel W."/>
            <person name="Daniel R."/>
        </authorList>
    </citation>
    <scope>NUCLEOTIDE SEQUENCE [LARGE SCALE GENOMIC DNA]</scope>
    <source>
        <strain evidence="5">X2</strain>
    </source>
</reference>
<reference evidence="3 5" key="1">
    <citation type="journal article" date="2016" name="Genome Announc.">
        <title>Complete Genome Sequence of the Amino Acid-Fermenting Clostridium propionicum X2 (DSM 1682).</title>
        <authorList>
            <person name="Poehlein A."/>
            <person name="Schlien K."/>
            <person name="Chowdhury N.P."/>
            <person name="Gottschalk G."/>
            <person name="Buckel W."/>
            <person name="Daniel R."/>
        </authorList>
    </citation>
    <scope>NUCLEOTIDE SEQUENCE [LARGE SCALE GENOMIC DNA]</scope>
    <source>
        <strain evidence="3 5">X2</strain>
    </source>
</reference>
<dbReference type="EMBL" id="CP014223">
    <property type="protein sequence ID" value="AMJ40679.1"/>
    <property type="molecule type" value="Genomic_DNA"/>
</dbReference>
<feature type="transmembrane region" description="Helical" evidence="2">
    <location>
        <begin position="37"/>
        <end position="61"/>
    </location>
</feature>
<accession>A0A0X1U6X1</accession>